<evidence type="ECO:0000256" key="3">
    <source>
        <dbReference type="ARBA" id="ARBA00004174"/>
    </source>
</evidence>
<dbReference type="AlphaFoldDB" id="A0ABD2N5S0"/>
<comment type="cofactor">
    <cofactor evidence="1 14">
        <name>heme</name>
        <dbReference type="ChEBI" id="CHEBI:30413"/>
    </cofactor>
</comment>
<dbReference type="PRINTS" id="PR00385">
    <property type="entry name" value="P450"/>
</dbReference>
<feature type="transmembrane region" description="Helical" evidence="16">
    <location>
        <begin position="6"/>
        <end position="26"/>
    </location>
</feature>
<dbReference type="InterPro" id="IPR036396">
    <property type="entry name" value="Cyt_P450_sf"/>
</dbReference>
<evidence type="ECO:0000256" key="9">
    <source>
        <dbReference type="ARBA" id="ARBA00022848"/>
    </source>
</evidence>
<keyword evidence="13 16" id="KW-0472">Membrane</keyword>
<dbReference type="PRINTS" id="PR00465">
    <property type="entry name" value="EP450IV"/>
</dbReference>
<evidence type="ECO:0000256" key="1">
    <source>
        <dbReference type="ARBA" id="ARBA00001971"/>
    </source>
</evidence>
<dbReference type="GO" id="GO:0005789">
    <property type="term" value="C:endoplasmic reticulum membrane"/>
    <property type="evidence" value="ECO:0007669"/>
    <property type="project" value="UniProtKB-SubCell"/>
</dbReference>
<keyword evidence="7 14" id="KW-0479">Metal-binding</keyword>
<dbReference type="InterPro" id="IPR001128">
    <property type="entry name" value="Cyt_P450"/>
</dbReference>
<evidence type="ECO:0000256" key="2">
    <source>
        <dbReference type="ARBA" id="ARBA00003690"/>
    </source>
</evidence>
<evidence type="ECO:0000256" key="8">
    <source>
        <dbReference type="ARBA" id="ARBA00022824"/>
    </source>
</evidence>
<comment type="subcellular location">
    <subcellularLocation>
        <location evidence="4">Endoplasmic reticulum membrane</location>
        <topology evidence="4">Peripheral membrane protein</topology>
    </subcellularLocation>
    <subcellularLocation>
        <location evidence="3">Microsome membrane</location>
        <topology evidence="3">Peripheral membrane protein</topology>
    </subcellularLocation>
</comment>
<evidence type="ECO:0000256" key="14">
    <source>
        <dbReference type="PIRSR" id="PIRSR602403-1"/>
    </source>
</evidence>
<comment type="function">
    <text evidence="2">May be involved in the metabolism of insect hormones and in the breakdown of synthetic insecticides.</text>
</comment>
<feature type="binding site" description="axial binding residue" evidence="14">
    <location>
        <position position="466"/>
    </location>
    <ligand>
        <name>heme</name>
        <dbReference type="ChEBI" id="CHEBI:30413"/>
    </ligand>
    <ligandPart>
        <name>Fe</name>
        <dbReference type="ChEBI" id="CHEBI:18248"/>
    </ligandPart>
</feature>
<dbReference type="GO" id="GO:0046872">
    <property type="term" value="F:metal ion binding"/>
    <property type="evidence" value="ECO:0007669"/>
    <property type="project" value="UniProtKB-KW"/>
</dbReference>
<evidence type="ECO:0000256" key="12">
    <source>
        <dbReference type="ARBA" id="ARBA00023033"/>
    </source>
</evidence>
<keyword evidence="9" id="KW-0492">Microsome</keyword>
<name>A0ABD2N5S0_9CUCU</name>
<dbReference type="PANTHER" id="PTHR24292">
    <property type="entry name" value="CYTOCHROME P450"/>
    <property type="match status" value="1"/>
</dbReference>
<proteinExistence type="inferred from homology"/>
<comment type="similarity">
    <text evidence="5 15">Belongs to the cytochrome P450 family.</text>
</comment>
<organism evidence="17 18">
    <name type="scientific">Cryptolaemus montrouzieri</name>
    <dbReference type="NCBI Taxonomy" id="559131"/>
    <lineage>
        <taxon>Eukaryota</taxon>
        <taxon>Metazoa</taxon>
        <taxon>Ecdysozoa</taxon>
        <taxon>Arthropoda</taxon>
        <taxon>Hexapoda</taxon>
        <taxon>Insecta</taxon>
        <taxon>Pterygota</taxon>
        <taxon>Neoptera</taxon>
        <taxon>Endopterygota</taxon>
        <taxon>Coleoptera</taxon>
        <taxon>Polyphaga</taxon>
        <taxon>Cucujiformia</taxon>
        <taxon>Coccinelloidea</taxon>
        <taxon>Coccinellidae</taxon>
        <taxon>Scymninae</taxon>
        <taxon>Scymnini</taxon>
        <taxon>Cryptolaemus</taxon>
    </lineage>
</organism>
<evidence type="ECO:0000256" key="11">
    <source>
        <dbReference type="ARBA" id="ARBA00023004"/>
    </source>
</evidence>
<keyword evidence="11 14" id="KW-0408">Iron</keyword>
<keyword evidence="6 14" id="KW-0349">Heme</keyword>
<accession>A0ABD2N5S0</accession>
<evidence type="ECO:0000256" key="13">
    <source>
        <dbReference type="ARBA" id="ARBA00023136"/>
    </source>
</evidence>
<evidence type="ECO:0000256" key="5">
    <source>
        <dbReference type="ARBA" id="ARBA00010617"/>
    </source>
</evidence>
<dbReference type="PROSITE" id="PS00086">
    <property type="entry name" value="CYTOCHROME_P450"/>
    <property type="match status" value="1"/>
</dbReference>
<dbReference type="InterPro" id="IPR002403">
    <property type="entry name" value="Cyt_P450_E_grp-IV"/>
</dbReference>
<evidence type="ECO:0000256" key="15">
    <source>
        <dbReference type="RuleBase" id="RU000461"/>
    </source>
</evidence>
<evidence type="ECO:0000256" key="7">
    <source>
        <dbReference type="ARBA" id="ARBA00022723"/>
    </source>
</evidence>
<dbReference type="InterPro" id="IPR050476">
    <property type="entry name" value="Insect_CytP450_Detox"/>
</dbReference>
<evidence type="ECO:0000256" key="10">
    <source>
        <dbReference type="ARBA" id="ARBA00023002"/>
    </source>
</evidence>
<dbReference type="PANTHER" id="PTHR24292:SF54">
    <property type="entry name" value="CYP9F3-RELATED"/>
    <property type="match status" value="1"/>
</dbReference>
<dbReference type="InterPro" id="IPR017972">
    <property type="entry name" value="Cyt_P450_CS"/>
</dbReference>
<dbReference type="GO" id="GO:0004497">
    <property type="term" value="F:monooxygenase activity"/>
    <property type="evidence" value="ECO:0007669"/>
    <property type="project" value="UniProtKB-KW"/>
</dbReference>
<keyword evidence="8" id="KW-0256">Endoplasmic reticulum</keyword>
<dbReference type="FunFam" id="1.10.630.10:FF:000042">
    <property type="entry name" value="Cytochrome P450"/>
    <property type="match status" value="1"/>
</dbReference>
<evidence type="ECO:0000256" key="16">
    <source>
        <dbReference type="SAM" id="Phobius"/>
    </source>
</evidence>
<sequence length="524" mass="60636">MKLFMLGTTTSICSVFILFILLLRIYTYWYRKKVKTGHVTPIFGDTLYVLLGIESFPEMIQKIYNKSQDIRYIGTYQLHMPLLLIRSPELIKEMCVRDFDHFLDHRPMINEDLDKLWAKNLSSLKGNSWKKSRSAFSPSFTGSKLKSMLPSTCRAAESFVQYFLSRVGDVVEVDCKDIYSRYVTNSVASLIYGIQTDSLVDQTNEFHYMGREASGVNNMKKRIVLFLHQLFPEIAKFFQMSFFGKEIDDFFINIVKHKMKLLEEENMKQTDIVGLLLEARMGQDTLAEETDQTHAVENRVKGKDIHQYLTDIDIASQAFVYFNASYETISSTLSFMSYELAVNPEIQNKLIQEIDNNKDLTQNFDAVMEMPYLDMVISETLRKWPNTPATDRFVTKPYTIQPTLPGEEPVHLEIGDNILVPIFALHRDPKYYADPERFDPERFSPENRKNINPFAYLPFGVGPRRCLGMRFALLQIKVAFIHILSKFEIVPVEKTDIPLKISRLSLTLTSGESLTLGLKKRIQR</sequence>
<protein>
    <recommendedName>
        <fullName evidence="19">Cytochrome P450</fullName>
    </recommendedName>
</protein>
<dbReference type="Gene3D" id="1.10.630.10">
    <property type="entry name" value="Cytochrome P450"/>
    <property type="match status" value="1"/>
</dbReference>
<evidence type="ECO:0000256" key="4">
    <source>
        <dbReference type="ARBA" id="ARBA00004406"/>
    </source>
</evidence>
<evidence type="ECO:0008006" key="19">
    <source>
        <dbReference type="Google" id="ProtNLM"/>
    </source>
</evidence>
<evidence type="ECO:0000313" key="18">
    <source>
        <dbReference type="Proteomes" id="UP001516400"/>
    </source>
</evidence>
<keyword evidence="10 15" id="KW-0560">Oxidoreductase</keyword>
<gene>
    <name evidence="17" type="ORF">HHI36_015310</name>
</gene>
<evidence type="ECO:0000256" key="6">
    <source>
        <dbReference type="ARBA" id="ARBA00022617"/>
    </source>
</evidence>
<reference evidence="17 18" key="1">
    <citation type="journal article" date="2021" name="BMC Biol.">
        <title>Horizontally acquired antibacterial genes associated with adaptive radiation of ladybird beetles.</title>
        <authorList>
            <person name="Li H.S."/>
            <person name="Tang X.F."/>
            <person name="Huang Y.H."/>
            <person name="Xu Z.Y."/>
            <person name="Chen M.L."/>
            <person name="Du X.Y."/>
            <person name="Qiu B.Y."/>
            <person name="Chen P.T."/>
            <person name="Zhang W."/>
            <person name="Slipinski A."/>
            <person name="Escalona H.E."/>
            <person name="Waterhouse R.M."/>
            <person name="Zwick A."/>
            <person name="Pang H."/>
        </authorList>
    </citation>
    <scope>NUCLEOTIDE SEQUENCE [LARGE SCALE GENOMIC DNA]</scope>
    <source>
        <strain evidence="17">SYSU2018</strain>
    </source>
</reference>
<dbReference type="CDD" id="cd11056">
    <property type="entry name" value="CYP6-like"/>
    <property type="match status" value="1"/>
</dbReference>
<dbReference type="SUPFAM" id="SSF48264">
    <property type="entry name" value="Cytochrome P450"/>
    <property type="match status" value="1"/>
</dbReference>
<keyword evidence="12 15" id="KW-0503">Monooxygenase</keyword>
<dbReference type="Proteomes" id="UP001516400">
    <property type="component" value="Unassembled WGS sequence"/>
</dbReference>
<keyword evidence="16" id="KW-0812">Transmembrane</keyword>
<dbReference type="EMBL" id="JABFTP020000062">
    <property type="protein sequence ID" value="KAL3273884.1"/>
    <property type="molecule type" value="Genomic_DNA"/>
</dbReference>
<keyword evidence="16" id="KW-1133">Transmembrane helix</keyword>
<comment type="caution">
    <text evidence="17">The sequence shown here is derived from an EMBL/GenBank/DDBJ whole genome shotgun (WGS) entry which is preliminary data.</text>
</comment>
<dbReference type="Pfam" id="PF00067">
    <property type="entry name" value="p450"/>
    <property type="match status" value="1"/>
</dbReference>
<keyword evidence="18" id="KW-1185">Reference proteome</keyword>
<evidence type="ECO:0000313" key="17">
    <source>
        <dbReference type="EMBL" id="KAL3273884.1"/>
    </source>
</evidence>